<dbReference type="Proteomes" id="UP000177996">
    <property type="component" value="Unassembled WGS sequence"/>
</dbReference>
<evidence type="ECO:0000313" key="1">
    <source>
        <dbReference type="EMBL" id="OGZ10225.1"/>
    </source>
</evidence>
<name>A0A1G2D9B1_9BACT</name>
<gene>
    <name evidence="1" type="ORF">A3D65_03975</name>
</gene>
<evidence type="ECO:0000313" key="2">
    <source>
        <dbReference type="Proteomes" id="UP000177996"/>
    </source>
</evidence>
<accession>A0A1G2D9B1</accession>
<reference evidence="1 2" key="1">
    <citation type="journal article" date="2016" name="Nat. Commun.">
        <title>Thousands of microbial genomes shed light on interconnected biogeochemical processes in an aquifer system.</title>
        <authorList>
            <person name="Anantharaman K."/>
            <person name="Brown C.T."/>
            <person name="Hug L.A."/>
            <person name="Sharon I."/>
            <person name="Castelle C.J."/>
            <person name="Probst A.J."/>
            <person name="Thomas B.C."/>
            <person name="Singh A."/>
            <person name="Wilkins M.J."/>
            <person name="Karaoz U."/>
            <person name="Brodie E.L."/>
            <person name="Williams K.H."/>
            <person name="Hubbard S.S."/>
            <person name="Banfield J.F."/>
        </authorList>
    </citation>
    <scope>NUCLEOTIDE SEQUENCE [LARGE SCALE GENOMIC DNA]</scope>
</reference>
<dbReference type="EMBL" id="MHLL01000011">
    <property type="protein sequence ID" value="OGZ10225.1"/>
    <property type="molecule type" value="Genomic_DNA"/>
</dbReference>
<dbReference type="AlphaFoldDB" id="A0A1G2D9B1"/>
<protein>
    <submittedName>
        <fullName evidence="1">Uncharacterized protein</fullName>
    </submittedName>
</protein>
<proteinExistence type="predicted"/>
<organism evidence="1 2">
    <name type="scientific">Candidatus Lloydbacteria bacterium RIFCSPHIGHO2_02_FULL_50_13</name>
    <dbReference type="NCBI Taxonomy" id="1798661"/>
    <lineage>
        <taxon>Bacteria</taxon>
        <taxon>Candidatus Lloydiibacteriota</taxon>
    </lineage>
</organism>
<comment type="caution">
    <text evidence="1">The sequence shown here is derived from an EMBL/GenBank/DDBJ whole genome shotgun (WGS) entry which is preliminary data.</text>
</comment>
<sequence>MINPHEIQRLTTLALVAEPLAEKDGCATRTKDLSEDLKLTHFLAVAVNSGEYFYELAQRVVDEGGQPKVFYDLCHEALKNSNRNSKSQKYINNGLLGVLFPFVLARLISDKRGEDLGEVVLEILKKSSVQDVQFREKCRNLAWSTSTVTWRRVFPSVGGSNLHEYYENKLNLFNPDVSEVDIFWTKQFLSGFLLIKEMYLCAKTQKDSSLILRTEIAYRLGMQSIKHPPLVADYNAVVNFLLLSEKDGDSTL</sequence>